<accession>A0A8T0UDS4</accession>
<comment type="caution">
    <text evidence="2">The sequence shown here is derived from an EMBL/GenBank/DDBJ whole genome shotgun (WGS) entry which is preliminary data.</text>
</comment>
<dbReference type="InterPro" id="IPR026960">
    <property type="entry name" value="RVT-Znf"/>
</dbReference>
<sequence length="350" mass="40512">MKLFNQALLARQAWRLVAHPDSLCARLLKAKYFPNGEMIDTVFPTDSSPSWKGIEFGLELLKKGIIWRVGNGDKIQIWRDNWIPKDSLLKIMGRRTGCRLRWVSQLMRRDVRDWDMDLVRKIFHDHDVEEVLKIRIPSRPTEDSLAWHFAKSGLFSVRSAYKLALRDFIQQQGVASSSSSMDGGRRVWKLLWSTPVPQKIKFFAWKLATEGLATMQNRMRRNLESDSTCRLCGTGEEDSYHAVVACTKSRALHDELRKDWELISEDMLVRSGPEWFLLLLDKLDTEARAQVLFCFWRSWHLRNDAVHGKGLASVEASASFVKNYWSSLLCIRHSADQNEKGKSQVVSTWQ</sequence>
<evidence type="ECO:0000313" key="3">
    <source>
        <dbReference type="Proteomes" id="UP000823388"/>
    </source>
</evidence>
<dbReference type="AlphaFoldDB" id="A0A8T0UDS4"/>
<evidence type="ECO:0000313" key="2">
    <source>
        <dbReference type="EMBL" id="KAG2618599.1"/>
    </source>
</evidence>
<feature type="domain" description="Reverse transcriptase zinc-binding" evidence="1">
    <location>
        <begin position="155"/>
        <end position="251"/>
    </location>
</feature>
<evidence type="ECO:0000259" key="1">
    <source>
        <dbReference type="Pfam" id="PF13966"/>
    </source>
</evidence>
<organism evidence="2 3">
    <name type="scientific">Panicum virgatum</name>
    <name type="common">Blackwell switchgrass</name>
    <dbReference type="NCBI Taxonomy" id="38727"/>
    <lineage>
        <taxon>Eukaryota</taxon>
        <taxon>Viridiplantae</taxon>
        <taxon>Streptophyta</taxon>
        <taxon>Embryophyta</taxon>
        <taxon>Tracheophyta</taxon>
        <taxon>Spermatophyta</taxon>
        <taxon>Magnoliopsida</taxon>
        <taxon>Liliopsida</taxon>
        <taxon>Poales</taxon>
        <taxon>Poaceae</taxon>
        <taxon>PACMAD clade</taxon>
        <taxon>Panicoideae</taxon>
        <taxon>Panicodae</taxon>
        <taxon>Paniceae</taxon>
        <taxon>Panicinae</taxon>
        <taxon>Panicum</taxon>
        <taxon>Panicum sect. Hiantes</taxon>
    </lineage>
</organism>
<dbReference type="EMBL" id="CM029042">
    <property type="protein sequence ID" value="KAG2618599.1"/>
    <property type="molecule type" value="Genomic_DNA"/>
</dbReference>
<reference evidence="2" key="1">
    <citation type="submission" date="2020-05" db="EMBL/GenBank/DDBJ databases">
        <title>WGS assembly of Panicum virgatum.</title>
        <authorList>
            <person name="Lovell J.T."/>
            <person name="Jenkins J."/>
            <person name="Shu S."/>
            <person name="Juenger T.E."/>
            <person name="Schmutz J."/>
        </authorList>
    </citation>
    <scope>NUCLEOTIDE SEQUENCE</scope>
    <source>
        <strain evidence="2">AP13</strain>
    </source>
</reference>
<protein>
    <recommendedName>
        <fullName evidence="1">Reverse transcriptase zinc-binding domain-containing protein</fullName>
    </recommendedName>
</protein>
<keyword evidence="3" id="KW-1185">Reference proteome</keyword>
<gene>
    <name evidence="2" type="ORF">PVAP13_3NG079685</name>
</gene>
<dbReference type="Pfam" id="PF13966">
    <property type="entry name" value="zf-RVT"/>
    <property type="match status" value="1"/>
</dbReference>
<name>A0A8T0UDS4_PANVG</name>
<dbReference type="Proteomes" id="UP000823388">
    <property type="component" value="Chromosome 3N"/>
</dbReference>
<proteinExistence type="predicted"/>